<protein>
    <recommendedName>
        <fullName evidence="1">RNase H type-1 domain-containing protein</fullName>
    </recommendedName>
</protein>
<gene>
    <name evidence="2" type="ORF">Godav_020740</name>
</gene>
<dbReference type="Proteomes" id="UP000593561">
    <property type="component" value="Unassembled WGS sequence"/>
</dbReference>
<dbReference type="SUPFAM" id="SSF53098">
    <property type="entry name" value="Ribonuclease H-like"/>
    <property type="match status" value="1"/>
</dbReference>
<feature type="domain" description="RNase H type-1" evidence="1">
    <location>
        <begin position="17"/>
        <end position="94"/>
    </location>
</feature>
<dbReference type="Pfam" id="PF13456">
    <property type="entry name" value="RVT_3"/>
    <property type="match status" value="1"/>
</dbReference>
<dbReference type="GO" id="GO:0003676">
    <property type="term" value="F:nucleic acid binding"/>
    <property type="evidence" value="ECO:0007669"/>
    <property type="project" value="InterPro"/>
</dbReference>
<accession>A0A7J8R3X8</accession>
<proteinExistence type="predicted"/>
<keyword evidence="3" id="KW-1185">Reference proteome</keyword>
<evidence type="ECO:0000313" key="2">
    <source>
        <dbReference type="EMBL" id="MBA0608528.1"/>
    </source>
</evidence>
<dbReference type="PANTHER" id="PTHR47723">
    <property type="entry name" value="OS05G0353850 PROTEIN"/>
    <property type="match status" value="1"/>
</dbReference>
<dbReference type="EMBL" id="JABFAC010000003">
    <property type="protein sequence ID" value="MBA0608528.1"/>
    <property type="molecule type" value="Genomic_DNA"/>
</dbReference>
<dbReference type="InterPro" id="IPR012337">
    <property type="entry name" value="RNaseH-like_sf"/>
</dbReference>
<evidence type="ECO:0000259" key="1">
    <source>
        <dbReference type="Pfam" id="PF13456"/>
    </source>
</evidence>
<organism evidence="2 3">
    <name type="scientific">Gossypium davidsonii</name>
    <name type="common">Davidson's cotton</name>
    <name type="synonym">Gossypium klotzschianum subsp. davidsonii</name>
    <dbReference type="NCBI Taxonomy" id="34287"/>
    <lineage>
        <taxon>Eukaryota</taxon>
        <taxon>Viridiplantae</taxon>
        <taxon>Streptophyta</taxon>
        <taxon>Embryophyta</taxon>
        <taxon>Tracheophyta</taxon>
        <taxon>Spermatophyta</taxon>
        <taxon>Magnoliopsida</taxon>
        <taxon>eudicotyledons</taxon>
        <taxon>Gunneridae</taxon>
        <taxon>Pentapetalae</taxon>
        <taxon>rosids</taxon>
        <taxon>malvids</taxon>
        <taxon>Malvales</taxon>
        <taxon>Malvaceae</taxon>
        <taxon>Malvoideae</taxon>
        <taxon>Gossypium</taxon>
    </lineage>
</organism>
<dbReference type="AlphaFoldDB" id="A0A7J8R3X8"/>
<dbReference type="Gene3D" id="3.30.420.10">
    <property type="entry name" value="Ribonuclease H-like superfamily/Ribonuclease H"/>
    <property type="match status" value="1"/>
</dbReference>
<evidence type="ECO:0000313" key="3">
    <source>
        <dbReference type="Proteomes" id="UP000593561"/>
    </source>
</evidence>
<name>A0A7J8R3X8_GOSDV</name>
<dbReference type="PANTHER" id="PTHR47723:SF19">
    <property type="entry name" value="POLYNUCLEOTIDYL TRANSFERASE, RIBONUCLEASE H-LIKE SUPERFAMILY PROTEIN"/>
    <property type="match status" value="1"/>
</dbReference>
<dbReference type="InterPro" id="IPR044730">
    <property type="entry name" value="RNase_H-like_dom_plant"/>
</dbReference>
<dbReference type="InterPro" id="IPR036397">
    <property type="entry name" value="RNaseH_sf"/>
</dbReference>
<reference evidence="2 3" key="1">
    <citation type="journal article" date="2019" name="Genome Biol. Evol.">
        <title>Insights into the evolution of the New World diploid cottons (Gossypium, subgenus Houzingenia) based on genome sequencing.</title>
        <authorList>
            <person name="Grover C.E."/>
            <person name="Arick M.A. 2nd"/>
            <person name="Thrash A."/>
            <person name="Conover J.L."/>
            <person name="Sanders W.S."/>
            <person name="Peterson D.G."/>
            <person name="Frelichowski J.E."/>
            <person name="Scheffler J.A."/>
            <person name="Scheffler B.E."/>
            <person name="Wendel J.F."/>
        </authorList>
    </citation>
    <scope>NUCLEOTIDE SEQUENCE [LARGE SCALE GENOMIC DNA]</scope>
    <source>
        <strain evidence="2">27</strain>
        <tissue evidence="2">Leaf</tissue>
    </source>
</reference>
<comment type="caution">
    <text evidence="2">The sequence shown here is derived from an EMBL/GenBank/DDBJ whole genome shotgun (WGS) entry which is preliminary data.</text>
</comment>
<sequence>MDQSQHQWGWKLVGDWGVLCDSFGNWIEGFQRFIGRRSVVVTELWAILHGLKIVQKSGYTKVIIESDCMIDVDMIKECFKSIPSMTLVRKIKKVSY</sequence>
<dbReference type="GO" id="GO:0004523">
    <property type="term" value="F:RNA-DNA hybrid ribonuclease activity"/>
    <property type="evidence" value="ECO:0007669"/>
    <property type="project" value="InterPro"/>
</dbReference>
<dbReference type="InterPro" id="IPR053151">
    <property type="entry name" value="RNase_H-like"/>
</dbReference>
<dbReference type="CDD" id="cd06222">
    <property type="entry name" value="RNase_H_like"/>
    <property type="match status" value="1"/>
</dbReference>
<dbReference type="InterPro" id="IPR002156">
    <property type="entry name" value="RNaseH_domain"/>
</dbReference>